<dbReference type="Proteomes" id="UP000011713">
    <property type="component" value="Unassembled WGS sequence"/>
</dbReference>
<protein>
    <submittedName>
        <fullName evidence="2">Uncharacterized protein</fullName>
    </submittedName>
</protein>
<organism evidence="2 3">
    <name type="scientific">Hyaloperonospora arabidopsidis (strain Emoy2)</name>
    <name type="common">Downy mildew agent</name>
    <name type="synonym">Peronospora arabidopsidis</name>
    <dbReference type="NCBI Taxonomy" id="559515"/>
    <lineage>
        <taxon>Eukaryota</taxon>
        <taxon>Sar</taxon>
        <taxon>Stramenopiles</taxon>
        <taxon>Oomycota</taxon>
        <taxon>Peronosporomycetes</taxon>
        <taxon>Peronosporales</taxon>
        <taxon>Peronosporaceae</taxon>
        <taxon>Hyaloperonospora</taxon>
    </lineage>
</organism>
<feature type="region of interest" description="Disordered" evidence="1">
    <location>
        <begin position="52"/>
        <end position="77"/>
    </location>
</feature>
<reference evidence="3" key="1">
    <citation type="journal article" date="2010" name="Science">
        <title>Signatures of adaptation to obligate biotrophy in the Hyaloperonospora arabidopsidis genome.</title>
        <authorList>
            <person name="Baxter L."/>
            <person name="Tripathy S."/>
            <person name="Ishaque N."/>
            <person name="Boot N."/>
            <person name="Cabral A."/>
            <person name="Kemen E."/>
            <person name="Thines M."/>
            <person name="Ah-Fong A."/>
            <person name="Anderson R."/>
            <person name="Badejoko W."/>
            <person name="Bittner-Eddy P."/>
            <person name="Boore J.L."/>
            <person name="Chibucos M.C."/>
            <person name="Coates M."/>
            <person name="Dehal P."/>
            <person name="Delehaunty K."/>
            <person name="Dong S."/>
            <person name="Downton P."/>
            <person name="Dumas B."/>
            <person name="Fabro G."/>
            <person name="Fronick C."/>
            <person name="Fuerstenberg S.I."/>
            <person name="Fulton L."/>
            <person name="Gaulin E."/>
            <person name="Govers F."/>
            <person name="Hughes L."/>
            <person name="Humphray S."/>
            <person name="Jiang R.H."/>
            <person name="Judelson H."/>
            <person name="Kamoun S."/>
            <person name="Kyung K."/>
            <person name="Meijer H."/>
            <person name="Minx P."/>
            <person name="Morris P."/>
            <person name="Nelson J."/>
            <person name="Phuntumart V."/>
            <person name="Qutob D."/>
            <person name="Rehmany A."/>
            <person name="Rougon-Cardoso A."/>
            <person name="Ryden P."/>
            <person name="Torto-Alalibo T."/>
            <person name="Studholme D."/>
            <person name="Wang Y."/>
            <person name="Win J."/>
            <person name="Wood J."/>
            <person name="Clifton S.W."/>
            <person name="Rogers J."/>
            <person name="Van den Ackerveken G."/>
            <person name="Jones J.D."/>
            <person name="McDowell J.M."/>
            <person name="Beynon J."/>
            <person name="Tyler B.M."/>
        </authorList>
    </citation>
    <scope>NUCLEOTIDE SEQUENCE [LARGE SCALE GENOMIC DNA]</scope>
    <source>
        <strain evidence="3">Emoy2</strain>
    </source>
</reference>
<accession>M4BNR4</accession>
<dbReference type="EMBL" id="JH598467">
    <property type="status" value="NOT_ANNOTATED_CDS"/>
    <property type="molecule type" value="Genomic_DNA"/>
</dbReference>
<dbReference type="AlphaFoldDB" id="M4BNR4"/>
<sequence>MTSSELPPVGRTGAVSVGATVGESEGPESLDEDRPTGVPAVRAVRATRFESGAPRGVWSGTKEEAGTGFSMGKDEARGAEKRGRKKFFLIWVLNGQTRLSNHHDTSGWRRLWWWTARDNRQPAPDALEGVPVDWCRLESTSTWVSALSNARKWCPSRARHTSLPRVRVCGPIGPGRWRQLPRHRIPPRAGCLLARPPDSGAAFRLALPPGTVHQTVRRRNTAAATTFMSSRDARGGPPLGSWSGVRVALPPEKVHQTVRWRNAAAATTNMSGGGLEAAHGANTLHNRHGHCLRNTDRDAGWTACPGCTYESRKPGMVLHRCQAFVLDLLFIGIIPVSKAMQKVGASSGKYSQQCWGSRCSLPPIKQTAIAVPSKKVKR</sequence>
<dbReference type="VEuPathDB" id="FungiDB:HpaG808052"/>
<dbReference type="InParanoid" id="M4BNR4"/>
<keyword evidence="3" id="KW-1185">Reference proteome</keyword>
<reference evidence="2" key="2">
    <citation type="submission" date="2015-06" db="UniProtKB">
        <authorList>
            <consortium name="EnsemblProtists"/>
        </authorList>
    </citation>
    <scope>IDENTIFICATION</scope>
    <source>
        <strain evidence="2">Emoy2</strain>
    </source>
</reference>
<evidence type="ECO:0000313" key="3">
    <source>
        <dbReference type="Proteomes" id="UP000011713"/>
    </source>
</evidence>
<dbReference type="EnsemblProtists" id="HpaT808052">
    <property type="protein sequence ID" value="HpaP808052"/>
    <property type="gene ID" value="HpaG808052"/>
</dbReference>
<name>M4BNR4_HYAAE</name>
<proteinExistence type="predicted"/>
<evidence type="ECO:0000313" key="2">
    <source>
        <dbReference type="EnsemblProtists" id="HpaP808052"/>
    </source>
</evidence>
<dbReference type="HOGENOM" id="CLU_732490_0_0_1"/>
<evidence type="ECO:0000256" key="1">
    <source>
        <dbReference type="SAM" id="MobiDB-lite"/>
    </source>
</evidence>
<feature type="region of interest" description="Disordered" evidence="1">
    <location>
        <begin position="1"/>
        <end position="40"/>
    </location>
</feature>